<sequence>MKKHLFIVFLLTLSGMLPRCAREPVDPKPKSVHAMMWEEIEAEALGQVVRFSVWRSDRQVIRYLEEFVAPQMKTRYGVRLEITRHDAFDLREALLARSRGEGARIEADLLWTSVDTFRYLKERDVLGGPIGTKLPNAALINWPQYLKKLDCQNAMNGYAVPWGHGHLTMVYNRDRVPEPPSGRAELAAWIRANPGRFTFDTSPLGMRLMHAWLVDMAGGPPAVSGDFDADRYEAVSDKMWHFFEELKPFLWQEGRMFPKNMAELHDLYARGEVDITLAGNLSEAQGHILRGEFPQSSECRVWPCPAAQCAHYLSVARDSHAVAGALVTLNFLLSKEAQLEKLKPNVWGDETVLDMEALPRVWVDRFTAIQTMGGVVRPMGISSYAGGLAMEYRARLCEEFVERFR</sequence>
<dbReference type="AlphaFoldDB" id="A0A8A4TTA3"/>
<dbReference type="Gene3D" id="3.40.190.10">
    <property type="entry name" value="Periplasmic binding protein-like II"/>
    <property type="match status" value="2"/>
</dbReference>
<name>A0A8A4TTA3_SULCO</name>
<dbReference type="PANTHER" id="PTHR42779">
    <property type="entry name" value="PROTEIN YNJB"/>
    <property type="match status" value="1"/>
</dbReference>
<dbReference type="NCBIfam" id="NF008633">
    <property type="entry name" value="PRK11622.1"/>
    <property type="match status" value="1"/>
</dbReference>
<dbReference type="Pfam" id="PF13416">
    <property type="entry name" value="SBP_bac_8"/>
    <property type="match status" value="1"/>
</dbReference>
<accession>A0A8A4TTA3</accession>
<organism evidence="1 2">
    <name type="scientific">Sulfidibacter corallicola</name>
    <dbReference type="NCBI Taxonomy" id="2818388"/>
    <lineage>
        <taxon>Bacteria</taxon>
        <taxon>Pseudomonadati</taxon>
        <taxon>Acidobacteriota</taxon>
        <taxon>Holophagae</taxon>
        <taxon>Acanthopleuribacterales</taxon>
        <taxon>Acanthopleuribacteraceae</taxon>
        <taxon>Sulfidibacter</taxon>
    </lineage>
</organism>
<gene>
    <name evidence="1" type="ORF">J3U87_29680</name>
</gene>
<dbReference type="KEGG" id="scor:J3U87_29680"/>
<keyword evidence="2" id="KW-1185">Reference proteome</keyword>
<proteinExistence type="predicted"/>
<evidence type="ECO:0000313" key="2">
    <source>
        <dbReference type="Proteomes" id="UP000663929"/>
    </source>
</evidence>
<dbReference type="PANTHER" id="PTHR42779:SF1">
    <property type="entry name" value="PROTEIN YNJB"/>
    <property type="match status" value="1"/>
</dbReference>
<dbReference type="EMBL" id="CP071793">
    <property type="protein sequence ID" value="QTD49775.1"/>
    <property type="molecule type" value="Genomic_DNA"/>
</dbReference>
<dbReference type="RefSeq" id="WP_237379405.1">
    <property type="nucleotide sequence ID" value="NZ_CP071793.1"/>
</dbReference>
<dbReference type="InterPro" id="IPR006059">
    <property type="entry name" value="SBP"/>
</dbReference>
<dbReference type="SUPFAM" id="SSF53850">
    <property type="entry name" value="Periplasmic binding protein-like II"/>
    <property type="match status" value="1"/>
</dbReference>
<evidence type="ECO:0000313" key="1">
    <source>
        <dbReference type="EMBL" id="QTD49775.1"/>
    </source>
</evidence>
<dbReference type="Proteomes" id="UP000663929">
    <property type="component" value="Chromosome"/>
</dbReference>
<protein>
    <submittedName>
        <fullName evidence="1">ABC transporter substrate-binding protein</fullName>
    </submittedName>
</protein>
<reference evidence="1" key="1">
    <citation type="submission" date="2021-03" db="EMBL/GenBank/DDBJ databases">
        <title>Acanthopleuribacteraceae sp. M133.</title>
        <authorList>
            <person name="Wang G."/>
        </authorList>
    </citation>
    <scope>NUCLEOTIDE SEQUENCE</scope>
    <source>
        <strain evidence="1">M133</strain>
    </source>
</reference>